<protein>
    <recommendedName>
        <fullName evidence="1">Xylose isomerase-like TIM barrel domain-containing protein</fullName>
    </recommendedName>
</protein>
<proteinExistence type="predicted"/>
<dbReference type="Gene3D" id="3.20.20.150">
    <property type="entry name" value="Divalent-metal-dependent TIM barrel enzymes"/>
    <property type="match status" value="1"/>
</dbReference>
<dbReference type="SUPFAM" id="SSF51658">
    <property type="entry name" value="Xylose isomerase-like"/>
    <property type="match status" value="1"/>
</dbReference>
<dbReference type="PANTHER" id="PTHR21445:SF0">
    <property type="entry name" value="APURINIC-APYRIMIDINIC ENDONUCLEASE"/>
    <property type="match status" value="1"/>
</dbReference>
<dbReference type="Pfam" id="PF01261">
    <property type="entry name" value="AP_endonuc_2"/>
    <property type="match status" value="1"/>
</dbReference>
<feature type="domain" description="Xylose isomerase-like TIM barrel" evidence="1">
    <location>
        <begin position="2"/>
        <end position="138"/>
    </location>
</feature>
<dbReference type="GO" id="GO:0006284">
    <property type="term" value="P:base-excision repair"/>
    <property type="evidence" value="ECO:0007669"/>
    <property type="project" value="TreeGrafter"/>
</dbReference>
<dbReference type="Proteomes" id="UP000053239">
    <property type="component" value="Unassembled WGS sequence"/>
</dbReference>
<dbReference type="GO" id="GO:0008081">
    <property type="term" value="F:phosphoric diester hydrolase activity"/>
    <property type="evidence" value="ECO:0007669"/>
    <property type="project" value="TreeGrafter"/>
</dbReference>
<evidence type="ECO:0000313" key="3">
    <source>
        <dbReference type="Proteomes" id="UP000053239"/>
    </source>
</evidence>
<dbReference type="PANTHER" id="PTHR21445">
    <property type="entry name" value="ENDONUCLEASE IV ENDODEOXYRIBONUCLEASE IV"/>
    <property type="match status" value="1"/>
</dbReference>
<evidence type="ECO:0000259" key="1">
    <source>
        <dbReference type="Pfam" id="PF01261"/>
    </source>
</evidence>
<dbReference type="PROSITE" id="PS51432">
    <property type="entry name" value="AP_NUCLEASE_F2_4"/>
    <property type="match status" value="1"/>
</dbReference>
<sequence>MIFTGSPQSLNRVPISKLFLTEAQQLASLHNIQFSNCSVHAPYIFNLASVDDDGYIKNLLVEEIRRTVSMGIRYFIVHPGYAVDNTIEKGIFNIAKNISKALDELEDLDFILCLETMAGKSNQVGGKLEDLREIFKLVK</sequence>
<dbReference type="EMBL" id="KQ235637">
    <property type="protein sequence ID" value="KMZ96251.1"/>
    <property type="molecule type" value="Genomic_DNA"/>
</dbReference>
<dbReference type="AlphaFoldDB" id="A0A0J9TM54"/>
<name>A0A0J9TM54_PLAVI</name>
<dbReference type="GO" id="GO:0008270">
    <property type="term" value="F:zinc ion binding"/>
    <property type="evidence" value="ECO:0007669"/>
    <property type="project" value="InterPro"/>
</dbReference>
<accession>A0A0J9TM54</accession>
<dbReference type="InterPro" id="IPR001719">
    <property type="entry name" value="AP_endonuc_2"/>
</dbReference>
<gene>
    <name evidence="2" type="ORF">PVNG_02389</name>
</gene>
<dbReference type="InterPro" id="IPR036237">
    <property type="entry name" value="Xyl_isomerase-like_sf"/>
</dbReference>
<dbReference type="GO" id="GO:0003906">
    <property type="term" value="F:DNA-(apurinic or apyrimidinic site) endonuclease activity"/>
    <property type="evidence" value="ECO:0007669"/>
    <property type="project" value="TreeGrafter"/>
</dbReference>
<dbReference type="GO" id="GO:0003677">
    <property type="term" value="F:DNA binding"/>
    <property type="evidence" value="ECO:0007669"/>
    <property type="project" value="InterPro"/>
</dbReference>
<dbReference type="InterPro" id="IPR013022">
    <property type="entry name" value="Xyl_isomerase-like_TIM-brl"/>
</dbReference>
<organism evidence="2 3">
    <name type="scientific">Plasmodium vivax North Korean</name>
    <dbReference type="NCBI Taxonomy" id="1035514"/>
    <lineage>
        <taxon>Eukaryota</taxon>
        <taxon>Sar</taxon>
        <taxon>Alveolata</taxon>
        <taxon>Apicomplexa</taxon>
        <taxon>Aconoidasida</taxon>
        <taxon>Haemosporida</taxon>
        <taxon>Plasmodiidae</taxon>
        <taxon>Plasmodium</taxon>
        <taxon>Plasmodium (Plasmodium)</taxon>
    </lineage>
</organism>
<evidence type="ECO:0000313" key="2">
    <source>
        <dbReference type="EMBL" id="KMZ96251.1"/>
    </source>
</evidence>
<reference evidence="2 3" key="1">
    <citation type="submission" date="2011-09" db="EMBL/GenBank/DDBJ databases">
        <title>The Genome Sequence of Plasmodium vivax North Korean.</title>
        <authorList>
            <consortium name="The Broad Institute Genome Sequencing Platform"/>
            <consortium name="The Broad Institute Genome Sequencing Center for Infectious Disease"/>
            <person name="Neafsey D."/>
            <person name="Carlton J."/>
            <person name="Barnwell J."/>
            <person name="Collins W."/>
            <person name="Escalante A."/>
            <person name="Mullikin J."/>
            <person name="Saul A."/>
            <person name="Guigo R."/>
            <person name="Camara F."/>
            <person name="Young S.K."/>
            <person name="Zeng Q."/>
            <person name="Gargeya S."/>
            <person name="Fitzgerald M."/>
            <person name="Haas B."/>
            <person name="Abouelleil A."/>
            <person name="Alvarado L."/>
            <person name="Arachchi H.M."/>
            <person name="Berlin A."/>
            <person name="Brown A."/>
            <person name="Chapman S.B."/>
            <person name="Chen Z."/>
            <person name="Dunbar C."/>
            <person name="Freedman E."/>
            <person name="Gearin G."/>
            <person name="Gellesch M."/>
            <person name="Goldberg J."/>
            <person name="Griggs A."/>
            <person name="Gujja S."/>
            <person name="Heiman D."/>
            <person name="Howarth C."/>
            <person name="Larson L."/>
            <person name="Lui A."/>
            <person name="MacDonald P.J.P."/>
            <person name="Montmayeur A."/>
            <person name="Murphy C."/>
            <person name="Neiman D."/>
            <person name="Pearson M."/>
            <person name="Priest M."/>
            <person name="Roberts A."/>
            <person name="Saif S."/>
            <person name="Shea T."/>
            <person name="Shenoy N."/>
            <person name="Sisk P."/>
            <person name="Stolte C."/>
            <person name="Sykes S."/>
            <person name="Wortman J."/>
            <person name="Nusbaum C."/>
            <person name="Birren B."/>
        </authorList>
    </citation>
    <scope>NUCLEOTIDE SEQUENCE [LARGE SCALE GENOMIC DNA]</scope>
    <source>
        <strain evidence="2 3">North Korean</strain>
    </source>
</reference>